<evidence type="ECO:0000259" key="2">
    <source>
        <dbReference type="Pfam" id="PF04542"/>
    </source>
</evidence>
<dbReference type="GO" id="GO:0003677">
    <property type="term" value="F:DNA binding"/>
    <property type="evidence" value="ECO:0007669"/>
    <property type="project" value="InterPro"/>
</dbReference>
<dbReference type="Proteomes" id="UP000291822">
    <property type="component" value="Unassembled WGS sequence"/>
</dbReference>
<feature type="domain" description="RNA polymerase sigma-70 region 2" evidence="2">
    <location>
        <begin position="8"/>
        <end position="70"/>
    </location>
</feature>
<dbReference type="GO" id="GO:0006352">
    <property type="term" value="P:DNA-templated transcription initiation"/>
    <property type="evidence" value="ECO:0007669"/>
    <property type="project" value="InterPro"/>
</dbReference>
<reference evidence="4 5" key="1">
    <citation type="submission" date="2019-02" db="EMBL/GenBank/DDBJ databases">
        <title>Dyella amyloliquefaciens sp. nov., isolated from forest soil.</title>
        <authorList>
            <person name="Gao Z.-H."/>
            <person name="Qiu L.-H."/>
        </authorList>
    </citation>
    <scope>NUCLEOTIDE SEQUENCE [LARGE SCALE GENOMIC DNA]</scope>
    <source>
        <strain evidence="4 5">KACC 12747</strain>
    </source>
</reference>
<dbReference type="NCBIfam" id="NF007214">
    <property type="entry name" value="PRK09636.1"/>
    <property type="match status" value="1"/>
</dbReference>
<dbReference type="SUPFAM" id="SSF88659">
    <property type="entry name" value="Sigma3 and sigma4 domains of RNA polymerase sigma factors"/>
    <property type="match status" value="1"/>
</dbReference>
<sequence length="298" mass="33137">MNDANVTFHRLRARLQAIAYSMLGSMADAEDVVQDVWLRWHDADQSIVNNVEAWLVTATTRVAIDRLRALKVRREHYVGQWLPEPVLTEGPATPEQIQERHGEVSVALLSMLERLSAEARAAFLLREIFDVSYAEIADGIGKSEASVRQIVHRAKSQLRDGQPRYAVSPETHGRIVERFAKALSLGQFKLLASILAENAELIGDGGGRQSSFPEPMHGGQRIAQLLYASSLRNKSTIRIELASINGELSVLRYIHDALESVQTLETDGDHIVRLLVQRNPEKLARVASELGVPLFAPL</sequence>
<keyword evidence="5" id="KW-1185">Reference proteome</keyword>
<dbReference type="GO" id="GO:0016987">
    <property type="term" value="F:sigma factor activity"/>
    <property type="evidence" value="ECO:0007669"/>
    <property type="project" value="InterPro"/>
</dbReference>
<dbReference type="CDD" id="cd06171">
    <property type="entry name" value="Sigma70_r4"/>
    <property type="match status" value="1"/>
</dbReference>
<dbReference type="Gene3D" id="1.10.1740.10">
    <property type="match status" value="1"/>
</dbReference>
<dbReference type="InterPro" id="IPR014284">
    <property type="entry name" value="RNA_pol_sigma-70_dom"/>
</dbReference>
<evidence type="ECO:0000313" key="5">
    <source>
        <dbReference type="Proteomes" id="UP000291822"/>
    </source>
</evidence>
<evidence type="ECO:0000256" key="1">
    <source>
        <dbReference type="ARBA" id="ARBA00011344"/>
    </source>
</evidence>
<gene>
    <name evidence="4" type="ORF">EZM97_23190</name>
</gene>
<name>A0A4V2NLJ7_9GAMM</name>
<evidence type="ECO:0000259" key="3">
    <source>
        <dbReference type="Pfam" id="PF08281"/>
    </source>
</evidence>
<comment type="subunit">
    <text evidence="1">Interacts transiently with the RNA polymerase catalytic core formed by RpoA, RpoB, RpoC and RpoZ (2 alpha, 1 beta, 1 beta' and 1 omega subunit) to form the RNA polymerase holoenzyme that can initiate transcription.</text>
</comment>
<proteinExistence type="predicted"/>
<accession>A0A4V2NLJ7</accession>
<dbReference type="PANTHER" id="PTHR30173:SF36">
    <property type="entry name" value="ECF RNA POLYMERASE SIGMA FACTOR SIGJ"/>
    <property type="match status" value="1"/>
</dbReference>
<dbReference type="PANTHER" id="PTHR30173">
    <property type="entry name" value="SIGMA 19 FACTOR"/>
    <property type="match status" value="1"/>
</dbReference>
<dbReference type="InterPro" id="IPR014303">
    <property type="entry name" value="RNA_pol_sigma-70_ECF"/>
</dbReference>
<dbReference type="SUPFAM" id="SSF54427">
    <property type="entry name" value="NTF2-like"/>
    <property type="match status" value="1"/>
</dbReference>
<dbReference type="SUPFAM" id="SSF88946">
    <property type="entry name" value="Sigma2 domain of RNA polymerase sigma factors"/>
    <property type="match status" value="1"/>
</dbReference>
<dbReference type="RefSeq" id="WP_131411255.1">
    <property type="nucleotide sequence ID" value="NZ_SJTG01000003.1"/>
</dbReference>
<dbReference type="InterPro" id="IPR032710">
    <property type="entry name" value="NTF2-like_dom_sf"/>
</dbReference>
<dbReference type="AlphaFoldDB" id="A0A4V2NLJ7"/>
<dbReference type="InterPro" id="IPR052704">
    <property type="entry name" value="ECF_Sigma-70_Domain"/>
</dbReference>
<evidence type="ECO:0000313" key="4">
    <source>
        <dbReference type="EMBL" id="TCI09143.1"/>
    </source>
</evidence>
<dbReference type="Pfam" id="PF04542">
    <property type="entry name" value="Sigma70_r2"/>
    <property type="match status" value="1"/>
</dbReference>
<dbReference type="InterPro" id="IPR007627">
    <property type="entry name" value="RNA_pol_sigma70_r2"/>
</dbReference>
<comment type="caution">
    <text evidence="4">The sequence shown here is derived from an EMBL/GenBank/DDBJ whole genome shotgun (WGS) entry which is preliminary data.</text>
</comment>
<dbReference type="Pfam" id="PF08281">
    <property type="entry name" value="Sigma70_r4_2"/>
    <property type="match status" value="1"/>
</dbReference>
<protein>
    <submittedName>
        <fullName evidence="4">RNA polymerase sigma-70 factor</fullName>
    </submittedName>
</protein>
<feature type="domain" description="RNA polymerase sigma factor 70 region 4 type 2" evidence="3">
    <location>
        <begin position="106"/>
        <end position="158"/>
    </location>
</feature>
<dbReference type="InterPro" id="IPR013324">
    <property type="entry name" value="RNA_pol_sigma_r3/r4-like"/>
</dbReference>
<dbReference type="InterPro" id="IPR013325">
    <property type="entry name" value="RNA_pol_sigma_r2"/>
</dbReference>
<dbReference type="EMBL" id="SJTG01000003">
    <property type="protein sequence ID" value="TCI09143.1"/>
    <property type="molecule type" value="Genomic_DNA"/>
</dbReference>
<organism evidence="4 5">
    <name type="scientific">Dyella soli</name>
    <dbReference type="NCBI Taxonomy" id="522319"/>
    <lineage>
        <taxon>Bacteria</taxon>
        <taxon>Pseudomonadati</taxon>
        <taxon>Pseudomonadota</taxon>
        <taxon>Gammaproteobacteria</taxon>
        <taxon>Lysobacterales</taxon>
        <taxon>Rhodanobacteraceae</taxon>
        <taxon>Dyella</taxon>
    </lineage>
</organism>
<dbReference type="NCBIfam" id="TIGR02937">
    <property type="entry name" value="sigma70-ECF"/>
    <property type="match status" value="1"/>
</dbReference>
<dbReference type="InterPro" id="IPR036388">
    <property type="entry name" value="WH-like_DNA-bd_sf"/>
</dbReference>
<dbReference type="InterPro" id="IPR013249">
    <property type="entry name" value="RNA_pol_sigma70_r4_t2"/>
</dbReference>
<dbReference type="Gene3D" id="1.10.10.10">
    <property type="entry name" value="Winged helix-like DNA-binding domain superfamily/Winged helix DNA-binding domain"/>
    <property type="match status" value="1"/>
</dbReference>
<dbReference type="NCBIfam" id="TIGR02957">
    <property type="entry name" value="SigX4"/>
    <property type="match status" value="1"/>
</dbReference>